<dbReference type="OrthoDB" id="9146575at2"/>
<dbReference type="AlphaFoldDB" id="A0A240DXL6"/>
<dbReference type="RefSeq" id="WP_096671833.1">
    <property type="nucleotide sequence ID" value="NZ_OANS01000001.1"/>
</dbReference>
<evidence type="ECO:0008006" key="4">
    <source>
        <dbReference type="Google" id="ProtNLM"/>
    </source>
</evidence>
<proteinExistence type="predicted"/>
<evidence type="ECO:0000256" key="1">
    <source>
        <dbReference type="SAM" id="SignalP"/>
    </source>
</evidence>
<name>A0A240DXL6_9BURK</name>
<gene>
    <name evidence="2" type="ORF">SAMN06295945_0013</name>
</gene>
<evidence type="ECO:0000313" key="2">
    <source>
        <dbReference type="EMBL" id="SNX27697.1"/>
    </source>
</evidence>
<feature type="chain" id="PRO_5012805782" description="Serine aminopeptidase, S33" evidence="1">
    <location>
        <begin position="21"/>
        <end position="246"/>
    </location>
</feature>
<reference evidence="3" key="1">
    <citation type="submission" date="2017-08" db="EMBL/GenBank/DDBJ databases">
        <authorList>
            <person name="Varghese N."/>
            <person name="Submissions S."/>
        </authorList>
    </citation>
    <scope>NUCLEOTIDE SEQUENCE [LARGE SCALE GENOMIC DNA]</scope>
    <source>
        <strain evidence="3">AP-Melu-1000-B4</strain>
    </source>
</reference>
<dbReference type="SUPFAM" id="SSF53474">
    <property type="entry name" value="alpha/beta-Hydrolases"/>
    <property type="match status" value="1"/>
</dbReference>
<keyword evidence="1" id="KW-0732">Signal</keyword>
<protein>
    <recommendedName>
        <fullName evidence="4">Serine aminopeptidase, S33</fullName>
    </recommendedName>
</protein>
<accession>A0A240DXL6</accession>
<feature type="signal peptide" evidence="1">
    <location>
        <begin position="1"/>
        <end position="20"/>
    </location>
</feature>
<dbReference type="Gene3D" id="3.40.50.1820">
    <property type="entry name" value="alpha/beta hydrolase"/>
    <property type="match status" value="1"/>
</dbReference>
<evidence type="ECO:0000313" key="3">
    <source>
        <dbReference type="Proteomes" id="UP000218069"/>
    </source>
</evidence>
<dbReference type="InterPro" id="IPR029058">
    <property type="entry name" value="AB_hydrolase_fold"/>
</dbReference>
<organism evidence="2 3">
    <name type="scientific">Polynucleobacter meluiroseus</name>
    <dbReference type="NCBI Taxonomy" id="1938814"/>
    <lineage>
        <taxon>Bacteria</taxon>
        <taxon>Pseudomonadati</taxon>
        <taxon>Pseudomonadota</taxon>
        <taxon>Betaproteobacteria</taxon>
        <taxon>Burkholderiales</taxon>
        <taxon>Burkholderiaceae</taxon>
        <taxon>Polynucleobacter</taxon>
    </lineage>
</organism>
<keyword evidence="3" id="KW-1185">Reference proteome</keyword>
<dbReference type="Proteomes" id="UP000218069">
    <property type="component" value="Unassembled WGS sequence"/>
</dbReference>
<dbReference type="EMBL" id="OANS01000001">
    <property type="protein sequence ID" value="SNX27697.1"/>
    <property type="molecule type" value="Genomic_DNA"/>
</dbReference>
<sequence length="246" mass="26949">MKLIKLLLMIAPLFSVSAQAQILDVSYEDDAPTRTLHLPAMNPQAVVLLFSGGSGILRLQNDGSTNSPHTFVRSKELWSQYGIDAVLVDTPYGLGDGRGNAGSTRDHQQRIFNVVKFYKEKLNLPIWLFGHSMGKVSVSEFVNGGKGQAQMTNGVIIAGTYQTVSMEEDEKLPVLAIHHLYDGCASTPKSTSERVIKSRPKDSRSQLILIDGGISTGAECMSFSHHGFNQNEEALVKEVAEFILKK</sequence>